<organism evidence="2 3">
    <name type="scientific">Actinoplanes utahensis</name>
    <dbReference type="NCBI Taxonomy" id="1869"/>
    <lineage>
        <taxon>Bacteria</taxon>
        <taxon>Bacillati</taxon>
        <taxon>Actinomycetota</taxon>
        <taxon>Actinomycetes</taxon>
        <taxon>Micromonosporales</taxon>
        <taxon>Micromonosporaceae</taxon>
        <taxon>Actinoplanes</taxon>
    </lineage>
</organism>
<dbReference type="EMBL" id="JRTT01000035">
    <property type="protein sequence ID" value="KHD74851.1"/>
    <property type="molecule type" value="Genomic_DNA"/>
</dbReference>
<keyword evidence="1" id="KW-0812">Transmembrane</keyword>
<dbReference type="OrthoDB" id="3291150at2"/>
<evidence type="ECO:0000256" key="1">
    <source>
        <dbReference type="SAM" id="Phobius"/>
    </source>
</evidence>
<dbReference type="STRING" id="1869.MB27_26330"/>
<dbReference type="Pfam" id="PF13398">
    <property type="entry name" value="Peptidase_M50B"/>
    <property type="match status" value="1"/>
</dbReference>
<dbReference type="eggNOG" id="ENOG5030HTC">
    <property type="taxonomic scope" value="Bacteria"/>
</dbReference>
<gene>
    <name evidence="2" type="ORF">MB27_26330</name>
</gene>
<dbReference type="RefSeq" id="WP_043528678.1">
    <property type="nucleotide sequence ID" value="NZ_BAABKU010000004.1"/>
</dbReference>
<feature type="transmembrane region" description="Helical" evidence="1">
    <location>
        <begin position="67"/>
        <end position="92"/>
    </location>
</feature>
<proteinExistence type="predicted"/>
<feature type="transmembrane region" description="Helical" evidence="1">
    <location>
        <begin position="121"/>
        <end position="138"/>
    </location>
</feature>
<keyword evidence="3" id="KW-1185">Reference proteome</keyword>
<reference evidence="2 3" key="1">
    <citation type="submission" date="2014-10" db="EMBL/GenBank/DDBJ databases">
        <title>Draft genome sequence of Actinoplanes utahensis NRRL 12052.</title>
        <authorList>
            <person name="Velasco-Bucheli B."/>
            <person name="del Cerro C."/>
            <person name="Hormigo D."/>
            <person name="Garcia J.L."/>
            <person name="Acebal C."/>
            <person name="Arroyo M."/>
            <person name="de la Mata I."/>
        </authorList>
    </citation>
    <scope>NUCLEOTIDE SEQUENCE [LARGE SCALE GENOMIC DNA]</scope>
    <source>
        <strain evidence="2 3">NRRL 12052</strain>
    </source>
</reference>
<keyword evidence="1" id="KW-1133">Transmembrane helix</keyword>
<comment type="caution">
    <text evidence="2">The sequence shown here is derived from an EMBL/GenBank/DDBJ whole genome shotgun (WGS) entry which is preliminary data.</text>
</comment>
<sequence length="216" mass="23745">MPRLVWTAALLSWVLAVPLWFVMRFVLVIAHEGGHALASKLLFRNLESVTFNRSGGGMTSTVPPVPWLFNILIKLAGYLGPSLFGLFGVWLLVRGSIEVVLWGSLAFLAVMLFAVRGVVGWLSVPGLMVIIWLIATRTEPPLQTLYTHMWIWFLLIGAVQRMLLFVANKQYDQDKTDAAGLESLTGVPSAIWTFVFLVGTIAALAYGGGLLLRSAM</sequence>
<dbReference type="Proteomes" id="UP000054537">
    <property type="component" value="Unassembled WGS sequence"/>
</dbReference>
<name>A0A0A6UHF2_ACTUT</name>
<protein>
    <recommendedName>
        <fullName evidence="4">M50 family peptidase</fullName>
    </recommendedName>
</protein>
<evidence type="ECO:0000313" key="3">
    <source>
        <dbReference type="Proteomes" id="UP000054537"/>
    </source>
</evidence>
<evidence type="ECO:0000313" key="2">
    <source>
        <dbReference type="EMBL" id="KHD74851.1"/>
    </source>
</evidence>
<feature type="transmembrane region" description="Helical" evidence="1">
    <location>
        <begin position="150"/>
        <end position="171"/>
    </location>
</feature>
<evidence type="ECO:0008006" key="4">
    <source>
        <dbReference type="Google" id="ProtNLM"/>
    </source>
</evidence>
<dbReference type="InterPro" id="IPR049500">
    <property type="entry name" value="Peptidase_M50B-like"/>
</dbReference>
<dbReference type="AlphaFoldDB" id="A0A0A6UHF2"/>
<keyword evidence="1" id="KW-0472">Membrane</keyword>
<feature type="transmembrane region" description="Helical" evidence="1">
    <location>
        <begin position="191"/>
        <end position="212"/>
    </location>
</feature>
<accession>A0A0A6UHF2</accession>